<dbReference type="PROSITE" id="PS51670">
    <property type="entry name" value="SHKT"/>
    <property type="match status" value="1"/>
</dbReference>
<organism evidence="11 12">
    <name type="scientific">Chlorella vulgaris</name>
    <name type="common">Green alga</name>
    <dbReference type="NCBI Taxonomy" id="3077"/>
    <lineage>
        <taxon>Eukaryota</taxon>
        <taxon>Viridiplantae</taxon>
        <taxon>Chlorophyta</taxon>
        <taxon>core chlorophytes</taxon>
        <taxon>Trebouxiophyceae</taxon>
        <taxon>Chlorellales</taxon>
        <taxon>Chlorellaceae</taxon>
        <taxon>Chlorella clade</taxon>
        <taxon>Chlorella</taxon>
    </lineage>
</organism>
<keyword evidence="6 8" id="KW-0472">Membrane</keyword>
<keyword evidence="3" id="KW-0808">Transferase</keyword>
<dbReference type="GO" id="GO:0016757">
    <property type="term" value="F:glycosyltransferase activity"/>
    <property type="evidence" value="ECO:0007669"/>
    <property type="project" value="UniProtKB-KW"/>
</dbReference>
<dbReference type="SMART" id="SM00254">
    <property type="entry name" value="ShKT"/>
    <property type="match status" value="1"/>
</dbReference>
<keyword evidence="5 8" id="KW-1133">Transmembrane helix</keyword>
<evidence type="ECO:0000313" key="12">
    <source>
        <dbReference type="Proteomes" id="UP001055712"/>
    </source>
</evidence>
<evidence type="ECO:0000256" key="4">
    <source>
        <dbReference type="ARBA" id="ARBA00022692"/>
    </source>
</evidence>
<dbReference type="Pfam" id="PF01549">
    <property type="entry name" value="ShK"/>
    <property type="match status" value="1"/>
</dbReference>
<feature type="domain" description="ShKT" evidence="10">
    <location>
        <begin position="398"/>
        <end position="432"/>
    </location>
</feature>
<evidence type="ECO:0000256" key="6">
    <source>
        <dbReference type="ARBA" id="ARBA00023136"/>
    </source>
</evidence>
<keyword evidence="12" id="KW-1185">Reference proteome</keyword>
<dbReference type="GO" id="GO:0016020">
    <property type="term" value="C:membrane"/>
    <property type="evidence" value="ECO:0007669"/>
    <property type="project" value="UniProtKB-SubCell"/>
</dbReference>
<dbReference type="InterPro" id="IPR003582">
    <property type="entry name" value="ShKT_dom"/>
</dbReference>
<evidence type="ECO:0000256" key="7">
    <source>
        <dbReference type="SAM" id="MobiDB-lite"/>
    </source>
</evidence>
<evidence type="ECO:0000256" key="3">
    <source>
        <dbReference type="ARBA" id="ARBA00022679"/>
    </source>
</evidence>
<dbReference type="Pfam" id="PF23452">
    <property type="entry name" value="HPAT"/>
    <property type="match status" value="1"/>
</dbReference>
<dbReference type="InterPro" id="IPR044845">
    <property type="entry name" value="HPAT/SRGT1-like"/>
</dbReference>
<dbReference type="PANTHER" id="PTHR31485">
    <property type="entry name" value="PEPTIDYL SERINE ALPHA-GALACTOSYLTRANSFERASE"/>
    <property type="match status" value="1"/>
</dbReference>
<evidence type="ECO:0000256" key="1">
    <source>
        <dbReference type="ARBA" id="ARBA00004167"/>
    </source>
</evidence>
<reference evidence="11" key="2">
    <citation type="submission" date="2020-11" db="EMBL/GenBank/DDBJ databases">
        <authorList>
            <person name="Cecchin M."/>
            <person name="Marcolungo L."/>
            <person name="Rossato M."/>
            <person name="Girolomoni L."/>
            <person name="Cosentino E."/>
            <person name="Cuine S."/>
            <person name="Li-Beisson Y."/>
            <person name="Delledonne M."/>
            <person name="Ballottari M."/>
        </authorList>
    </citation>
    <scope>NUCLEOTIDE SEQUENCE</scope>
    <source>
        <strain evidence="11">211/11P</strain>
        <tissue evidence="11">Whole cell</tissue>
    </source>
</reference>
<dbReference type="PANTHER" id="PTHR31485:SF7">
    <property type="entry name" value="PEPTIDYL SERINE ALPHA-GALACTOSYLTRANSFERASE"/>
    <property type="match status" value="1"/>
</dbReference>
<dbReference type="InterPro" id="IPR056508">
    <property type="entry name" value="HPAT-like"/>
</dbReference>
<proteinExistence type="predicted"/>
<protein>
    <recommendedName>
        <fullName evidence="10">ShKT domain-containing protein</fullName>
    </recommendedName>
</protein>
<feature type="chain" id="PRO_5038942209" description="ShKT domain-containing protein" evidence="9">
    <location>
        <begin position="26"/>
        <end position="717"/>
    </location>
</feature>
<evidence type="ECO:0000256" key="2">
    <source>
        <dbReference type="ARBA" id="ARBA00022676"/>
    </source>
</evidence>
<dbReference type="OrthoDB" id="2015991at2759"/>
<feature type="transmembrane region" description="Helical" evidence="8">
    <location>
        <begin position="668"/>
        <end position="690"/>
    </location>
</feature>
<gene>
    <name evidence="11" type="ORF">D9Q98_009645</name>
</gene>
<keyword evidence="9" id="KW-0732">Signal</keyword>
<feature type="region of interest" description="Disordered" evidence="7">
    <location>
        <begin position="552"/>
        <end position="615"/>
    </location>
</feature>
<dbReference type="AlphaFoldDB" id="A0A9D4TET1"/>
<keyword evidence="4 8" id="KW-0812">Transmembrane</keyword>
<feature type="signal peptide" evidence="9">
    <location>
        <begin position="1"/>
        <end position="25"/>
    </location>
</feature>
<evidence type="ECO:0000256" key="5">
    <source>
        <dbReference type="ARBA" id="ARBA00022989"/>
    </source>
</evidence>
<dbReference type="Proteomes" id="UP001055712">
    <property type="component" value="Unassembled WGS sequence"/>
</dbReference>
<comment type="subcellular location">
    <subcellularLocation>
        <location evidence="1">Membrane</location>
        <topology evidence="1">Single-pass membrane protein</topology>
    </subcellularLocation>
</comment>
<keyword evidence="2" id="KW-0328">Glycosyltransferase</keyword>
<dbReference type="EMBL" id="SIDB01000014">
    <property type="protein sequence ID" value="KAI3423808.1"/>
    <property type="molecule type" value="Genomic_DNA"/>
</dbReference>
<feature type="compositionally biased region" description="Basic and acidic residues" evidence="7">
    <location>
        <begin position="558"/>
        <end position="568"/>
    </location>
</feature>
<name>A0A9D4TET1_CHLVU</name>
<accession>A0A9D4TET1</accession>
<evidence type="ECO:0000256" key="9">
    <source>
        <dbReference type="SAM" id="SignalP"/>
    </source>
</evidence>
<sequence>MQPRHSTKAVIVLLVAMSALPAAFAGASVHTVITTECSAYFSWQTLGMFYSHRKSGQPGPITRIMCCTPEEYAKLPAADLELVPTHVAPSYTRHPRNGDIYSAYNKPVAIIDWLAKNDVKEDYVLVIDADMIMREPFTPEDVGAHPGLACAAYFGYMKGVKNALAMKHVPWVLPRNDTLAGPRGRRGDQVGGYTLMHREDLRRVAPLWLQYTEAVRFDPDAWELTGDAYSTHKGDRPWISEMYGYSYGCAAADVWHTVHHTAMLYPGYEVVEPPKVLHYGLLWSVPGTEYSFDKHWHYSFDPLTCPPWNIGNSNRESRKGLFAHPPPASSFQTTGAALLRDLMSIEVPLTLNAAFCERHRKVCLPSDELARECGKAEALMKEFEEVYSALASELPDPCHDAEPRCPKWQKAGECEANQGYMFENCALSCKRCTPRKGSKEAAALAAANAATTTEGERVQTVANKAVQRTKEEQVADSAARLRGGGGAGAAAAAAAKDLAAATQQLRLKCTGHRDWSLDQVKECLKLAVRGKEYIPPKGAAASIDGGGAAQALAATTKGDSDSDGDSRGEQGSLATGEAGQRQEQQLHEALGEQQAAEGEDAARGSGVGGGGDGIGQAGSDALLEEGLLETGAGLATGSGSGGGKRGGVVKRIGDGTDGGGGALGAARLALLGVLLWAGSLVLACFVLPWARRVARRAAWRSNGGGGGQYKAKGGRDD</sequence>
<reference evidence="11" key="1">
    <citation type="journal article" date="2019" name="Plant J.">
        <title>Chlorella vulgaris genome assembly and annotation reveals the molecular basis for metabolic acclimation to high light conditions.</title>
        <authorList>
            <person name="Cecchin M."/>
            <person name="Marcolungo L."/>
            <person name="Rossato M."/>
            <person name="Girolomoni L."/>
            <person name="Cosentino E."/>
            <person name="Cuine S."/>
            <person name="Li-Beisson Y."/>
            <person name="Delledonne M."/>
            <person name="Ballottari M."/>
        </authorList>
    </citation>
    <scope>NUCLEOTIDE SEQUENCE</scope>
    <source>
        <strain evidence="11">211/11P</strain>
    </source>
</reference>
<evidence type="ECO:0000256" key="8">
    <source>
        <dbReference type="SAM" id="Phobius"/>
    </source>
</evidence>
<evidence type="ECO:0000313" key="11">
    <source>
        <dbReference type="EMBL" id="KAI3423808.1"/>
    </source>
</evidence>
<comment type="caution">
    <text evidence="11">The sequence shown here is derived from an EMBL/GenBank/DDBJ whole genome shotgun (WGS) entry which is preliminary data.</text>
</comment>
<evidence type="ECO:0000259" key="10">
    <source>
        <dbReference type="PROSITE" id="PS51670"/>
    </source>
</evidence>
<feature type="compositionally biased region" description="Gly residues" evidence="7">
    <location>
        <begin position="605"/>
        <end position="615"/>
    </location>
</feature>